<reference evidence="4" key="2">
    <citation type="submission" date="2022-10" db="EMBL/GenBank/DDBJ databases">
        <title>The complete genomes of actinobacterial strains from the NBC collection.</title>
        <authorList>
            <person name="Joergensen T.S."/>
            <person name="Alvarez Arevalo M."/>
            <person name="Sterndorff E.B."/>
            <person name="Faurdal D."/>
            <person name="Vuksanovic O."/>
            <person name="Mourched A.-S."/>
            <person name="Charusanti P."/>
            <person name="Shaw S."/>
            <person name="Blin K."/>
            <person name="Weber T."/>
        </authorList>
    </citation>
    <scope>NUCLEOTIDE SEQUENCE</scope>
    <source>
        <strain evidence="4">NBC_01256</strain>
    </source>
</reference>
<feature type="signal peptide" evidence="2">
    <location>
        <begin position="1"/>
        <end position="26"/>
    </location>
</feature>
<evidence type="ECO:0000256" key="2">
    <source>
        <dbReference type="SAM" id="SignalP"/>
    </source>
</evidence>
<reference evidence="3 5" key="1">
    <citation type="submission" date="2019-12" db="EMBL/GenBank/DDBJ databases">
        <title>Whole genome shotgun sequence of Streptomyces caniferus NBRC 15389.</title>
        <authorList>
            <person name="Ichikawa N."/>
            <person name="Kimura A."/>
            <person name="Kitahashi Y."/>
            <person name="Komaki H."/>
            <person name="Tamura T."/>
        </authorList>
    </citation>
    <scope>NUCLEOTIDE SEQUENCE [LARGE SCALE GENOMIC DNA]</scope>
    <source>
        <strain evidence="3 5">NBRC 15389</strain>
    </source>
</reference>
<dbReference type="RefSeq" id="WP_167538168.1">
    <property type="nucleotide sequence ID" value="NZ_BAAATH010000023.1"/>
</dbReference>
<evidence type="ECO:0000313" key="3">
    <source>
        <dbReference type="EMBL" id="GFE10328.1"/>
    </source>
</evidence>
<evidence type="ECO:0008006" key="7">
    <source>
        <dbReference type="Google" id="ProtNLM"/>
    </source>
</evidence>
<accession>A0A640SGX4</accession>
<proteinExistence type="predicted"/>
<dbReference type="EMBL" id="BLIN01000005">
    <property type="protein sequence ID" value="GFE10328.1"/>
    <property type="molecule type" value="Genomic_DNA"/>
</dbReference>
<evidence type="ECO:0000313" key="5">
    <source>
        <dbReference type="Proteomes" id="UP000435837"/>
    </source>
</evidence>
<sequence length="195" mass="20076">MAMIRTTGVRRGMLPMAALTAWGVLATGCGTHRPGDDAGGPEPSRTVAATPSRPVDFPCPGESPSPTPTPATHSSGPAAPPTDHYAENNGFKVPLPLHGRSRCDGLAAAKRIEGALEPLRRHGDFDPVRTRSALTGLGYPAGKVQSYQNGPSGVGFLVDASPLCLEGTMNDRAVQADAFGGYPDHTGCDVPSGGH</sequence>
<feature type="region of interest" description="Disordered" evidence="1">
    <location>
        <begin position="32"/>
        <end position="87"/>
    </location>
</feature>
<dbReference type="GeneID" id="96636079"/>
<keyword evidence="6" id="KW-1185">Reference proteome</keyword>
<organism evidence="3 5">
    <name type="scientific">Streptomyces caniferus</name>
    <dbReference type="NCBI Taxonomy" id="285557"/>
    <lineage>
        <taxon>Bacteria</taxon>
        <taxon>Bacillati</taxon>
        <taxon>Actinomycetota</taxon>
        <taxon>Actinomycetes</taxon>
        <taxon>Kitasatosporales</taxon>
        <taxon>Streptomycetaceae</taxon>
        <taxon>Streptomyces</taxon>
    </lineage>
</organism>
<dbReference type="AlphaFoldDB" id="A0A640SGX4"/>
<dbReference type="EMBL" id="CP108473">
    <property type="protein sequence ID" value="WUS25002.1"/>
    <property type="molecule type" value="Genomic_DNA"/>
</dbReference>
<feature type="chain" id="PRO_5025039458" description="Lipoprotein" evidence="2">
    <location>
        <begin position="27"/>
        <end position="195"/>
    </location>
</feature>
<keyword evidence="2" id="KW-0732">Signal</keyword>
<dbReference type="PROSITE" id="PS51257">
    <property type="entry name" value="PROKAR_LIPOPROTEIN"/>
    <property type="match status" value="1"/>
</dbReference>
<dbReference type="Proteomes" id="UP000435837">
    <property type="component" value="Unassembled WGS sequence"/>
</dbReference>
<protein>
    <recommendedName>
        <fullName evidence="7">Lipoprotein</fullName>
    </recommendedName>
</protein>
<name>A0A640SGX4_9ACTN</name>
<evidence type="ECO:0000313" key="6">
    <source>
        <dbReference type="Proteomes" id="UP001432292"/>
    </source>
</evidence>
<evidence type="ECO:0000256" key="1">
    <source>
        <dbReference type="SAM" id="MobiDB-lite"/>
    </source>
</evidence>
<gene>
    <name evidence="4" type="ORF">OG727_23475</name>
    <name evidence="3" type="ORF">Scani_65960</name>
</gene>
<dbReference type="Proteomes" id="UP001432292">
    <property type="component" value="Chromosome"/>
</dbReference>
<evidence type="ECO:0000313" key="4">
    <source>
        <dbReference type="EMBL" id="WUS25002.1"/>
    </source>
</evidence>